<dbReference type="Pfam" id="PF00319">
    <property type="entry name" value="SRF-TF"/>
    <property type="match status" value="1"/>
</dbReference>
<dbReference type="PRINTS" id="PR00404">
    <property type="entry name" value="MADSDOMAIN"/>
</dbReference>
<evidence type="ECO:0000256" key="3">
    <source>
        <dbReference type="ARBA" id="ARBA00022801"/>
    </source>
</evidence>
<dbReference type="Gramene" id="KCW73901">
    <property type="protein sequence ID" value="KCW73901"/>
    <property type="gene ID" value="EUGRSUZ_E02489"/>
</dbReference>
<accession>A0A059C6U2</accession>
<keyword evidence="7" id="KW-0539">Nucleus</keyword>
<dbReference type="GO" id="GO:0046856">
    <property type="term" value="P:phosphatidylinositol dephosphorylation"/>
    <property type="evidence" value="ECO:0007669"/>
    <property type="project" value="InterPro"/>
</dbReference>
<comment type="subcellular location">
    <subcellularLocation>
        <location evidence="1">Nucleus</location>
    </subcellularLocation>
</comment>
<evidence type="ECO:0000256" key="2">
    <source>
        <dbReference type="ARBA" id="ARBA00010768"/>
    </source>
</evidence>
<dbReference type="InterPro" id="IPR036691">
    <property type="entry name" value="Endo/exonu/phosph_ase_sf"/>
</dbReference>
<dbReference type="InterPro" id="IPR045849">
    <property type="entry name" value="IP5P_plant"/>
</dbReference>
<evidence type="ECO:0000256" key="6">
    <source>
        <dbReference type="ARBA" id="ARBA00023163"/>
    </source>
</evidence>
<dbReference type="SUPFAM" id="SSF56219">
    <property type="entry name" value="DNase I-like"/>
    <property type="match status" value="1"/>
</dbReference>
<dbReference type="InterPro" id="IPR000300">
    <property type="entry name" value="IPPc"/>
</dbReference>
<dbReference type="InParanoid" id="A0A059C6U2"/>
<dbReference type="PANTHER" id="PTHR45666">
    <property type="entry name" value="TYPE IV INOSITOL POLYPHOSPHATE 5-PHOSPHATASE 9"/>
    <property type="match status" value="1"/>
</dbReference>
<protein>
    <recommendedName>
        <fullName evidence="8">MADS-box domain-containing protein</fullName>
    </recommendedName>
</protein>
<dbReference type="PROSITE" id="PS50066">
    <property type="entry name" value="MADS_BOX_2"/>
    <property type="match status" value="1"/>
</dbReference>
<reference evidence="9" key="1">
    <citation type="submission" date="2013-07" db="EMBL/GenBank/DDBJ databases">
        <title>The genome of Eucalyptus grandis.</title>
        <authorList>
            <person name="Schmutz J."/>
            <person name="Hayes R."/>
            <person name="Myburg A."/>
            <person name="Tuskan G."/>
            <person name="Grattapaglia D."/>
            <person name="Rokhsar D.S."/>
        </authorList>
    </citation>
    <scope>NUCLEOTIDE SEQUENCE</scope>
    <source>
        <tissue evidence="9">Leaf extractions</tissue>
    </source>
</reference>
<gene>
    <name evidence="9" type="ORF">EUGRSUZ_E02489</name>
</gene>
<evidence type="ECO:0000313" key="9">
    <source>
        <dbReference type="EMBL" id="KCW73901.1"/>
    </source>
</evidence>
<dbReference type="InterPro" id="IPR002100">
    <property type="entry name" value="TF_MADSbox"/>
</dbReference>
<evidence type="ECO:0000256" key="4">
    <source>
        <dbReference type="ARBA" id="ARBA00023015"/>
    </source>
</evidence>
<dbReference type="Gene3D" id="3.40.1810.10">
    <property type="entry name" value="Transcription factor, MADS-box"/>
    <property type="match status" value="1"/>
</dbReference>
<proteinExistence type="inferred from homology"/>
<comment type="similarity">
    <text evidence="2">Belongs to the inositol polyphosphate 5-phosphatase family.</text>
</comment>
<keyword evidence="6" id="KW-0804">Transcription</keyword>
<sequence>MVRGKTQMKRIENNTSRQVRLSKRRNGLLKKAFELSVLYNAEVALISVFPRGKLYEFSSSTRRGSLFFPKPSLKKISKIFRTESRRRLKACNCPTDLERKNSKDICFRCQQPSIGEDDISSEEEDDGTNGFEMVDISTAAVGNQMKYGLVAIKQMVGIFVTVWIRRELIQHVSHLRISCTSRGIMGCLGNKGCISVSMLFHQKSFCFICSHLAYGEKEGDELRRNSDVVEILKNTQFAKICSRSETNWN</sequence>
<evidence type="ECO:0000256" key="1">
    <source>
        <dbReference type="ARBA" id="ARBA00004123"/>
    </source>
</evidence>
<evidence type="ECO:0000256" key="5">
    <source>
        <dbReference type="ARBA" id="ARBA00023125"/>
    </source>
</evidence>
<evidence type="ECO:0000259" key="8">
    <source>
        <dbReference type="PROSITE" id="PS50066"/>
    </source>
</evidence>
<dbReference type="EMBL" id="KK198757">
    <property type="protein sequence ID" value="KCW73901.1"/>
    <property type="molecule type" value="Genomic_DNA"/>
</dbReference>
<keyword evidence="3" id="KW-0378">Hydrolase</keyword>
<dbReference type="GO" id="GO:0003677">
    <property type="term" value="F:DNA binding"/>
    <property type="evidence" value="ECO:0007669"/>
    <property type="project" value="UniProtKB-KW"/>
</dbReference>
<evidence type="ECO:0000256" key="7">
    <source>
        <dbReference type="ARBA" id="ARBA00023242"/>
    </source>
</evidence>
<organism evidence="9">
    <name type="scientific">Eucalyptus grandis</name>
    <name type="common">Flooded gum</name>
    <dbReference type="NCBI Taxonomy" id="71139"/>
    <lineage>
        <taxon>Eukaryota</taxon>
        <taxon>Viridiplantae</taxon>
        <taxon>Streptophyta</taxon>
        <taxon>Embryophyta</taxon>
        <taxon>Tracheophyta</taxon>
        <taxon>Spermatophyta</taxon>
        <taxon>Magnoliopsida</taxon>
        <taxon>eudicotyledons</taxon>
        <taxon>Gunneridae</taxon>
        <taxon>Pentapetalae</taxon>
        <taxon>rosids</taxon>
        <taxon>malvids</taxon>
        <taxon>Myrtales</taxon>
        <taxon>Myrtaceae</taxon>
        <taxon>Myrtoideae</taxon>
        <taxon>Eucalypteae</taxon>
        <taxon>Eucalyptus</taxon>
    </lineage>
</organism>
<dbReference type="SUPFAM" id="SSF55455">
    <property type="entry name" value="SRF-like"/>
    <property type="match status" value="1"/>
</dbReference>
<keyword evidence="5" id="KW-0238">DNA-binding</keyword>
<dbReference type="Pfam" id="PF22669">
    <property type="entry name" value="Exo_endo_phos2"/>
    <property type="match status" value="1"/>
</dbReference>
<dbReference type="GO" id="GO:0005634">
    <property type="term" value="C:nucleus"/>
    <property type="evidence" value="ECO:0007669"/>
    <property type="project" value="UniProtKB-SubCell"/>
</dbReference>
<dbReference type="SMART" id="SM00432">
    <property type="entry name" value="MADS"/>
    <property type="match status" value="1"/>
</dbReference>
<dbReference type="PANTHER" id="PTHR45666:SF20">
    <property type="entry name" value="TYPE I INOSITOL POLYPHOSPHATE 5-PHOSPHATASE 10"/>
    <property type="match status" value="1"/>
</dbReference>
<dbReference type="Gene3D" id="3.60.10.10">
    <property type="entry name" value="Endonuclease/exonuclease/phosphatase"/>
    <property type="match status" value="1"/>
</dbReference>
<dbReference type="GO" id="GO:0004445">
    <property type="term" value="F:inositol-polyphosphate 5-phosphatase activity"/>
    <property type="evidence" value="ECO:0007669"/>
    <property type="project" value="InterPro"/>
</dbReference>
<keyword evidence="4" id="KW-0805">Transcription regulation</keyword>
<dbReference type="AlphaFoldDB" id="A0A059C6U2"/>
<dbReference type="GO" id="GO:0046983">
    <property type="term" value="F:protein dimerization activity"/>
    <property type="evidence" value="ECO:0007669"/>
    <property type="project" value="InterPro"/>
</dbReference>
<dbReference type="SMR" id="A0A059C6U2"/>
<name>A0A059C6U2_EUCGR</name>
<feature type="domain" description="MADS-box" evidence="8">
    <location>
        <begin position="1"/>
        <end position="61"/>
    </location>
</feature>
<dbReference type="InterPro" id="IPR036879">
    <property type="entry name" value="TF_MADSbox_sf"/>
</dbReference>
<dbReference type="STRING" id="71139.A0A059C6U2"/>